<evidence type="ECO:0008006" key="4">
    <source>
        <dbReference type="Google" id="ProtNLM"/>
    </source>
</evidence>
<keyword evidence="1" id="KW-1133">Transmembrane helix</keyword>
<keyword evidence="1" id="KW-0472">Membrane</keyword>
<gene>
    <name evidence="2" type="ORF">PSU4_17680</name>
</gene>
<feature type="transmembrane region" description="Helical" evidence="1">
    <location>
        <begin position="52"/>
        <end position="71"/>
    </location>
</feature>
<name>A0A511DGD8_9PSEU</name>
<accession>A0A511DGD8</accession>
<feature type="transmembrane region" description="Helical" evidence="1">
    <location>
        <begin position="6"/>
        <end position="31"/>
    </location>
</feature>
<keyword evidence="1" id="KW-0812">Transmembrane</keyword>
<organism evidence="2 3">
    <name type="scientific">Pseudonocardia sulfidoxydans NBRC 16205</name>
    <dbReference type="NCBI Taxonomy" id="1223511"/>
    <lineage>
        <taxon>Bacteria</taxon>
        <taxon>Bacillati</taxon>
        <taxon>Actinomycetota</taxon>
        <taxon>Actinomycetes</taxon>
        <taxon>Pseudonocardiales</taxon>
        <taxon>Pseudonocardiaceae</taxon>
        <taxon>Pseudonocardia</taxon>
    </lineage>
</organism>
<evidence type="ECO:0000313" key="3">
    <source>
        <dbReference type="Proteomes" id="UP000321685"/>
    </source>
</evidence>
<dbReference type="Proteomes" id="UP000321685">
    <property type="component" value="Unassembled WGS sequence"/>
</dbReference>
<protein>
    <recommendedName>
        <fullName evidence="4">DUF3784 domain-containing protein</fullName>
    </recommendedName>
</protein>
<evidence type="ECO:0000256" key="1">
    <source>
        <dbReference type="SAM" id="Phobius"/>
    </source>
</evidence>
<reference evidence="2 3" key="1">
    <citation type="submission" date="2019-07" db="EMBL/GenBank/DDBJ databases">
        <title>Whole genome shotgun sequence of Pseudonocardia sulfidoxydans NBRC 16205.</title>
        <authorList>
            <person name="Hosoyama A."/>
            <person name="Uohara A."/>
            <person name="Ohji S."/>
            <person name="Ichikawa N."/>
        </authorList>
    </citation>
    <scope>NUCLEOTIDE SEQUENCE [LARGE SCALE GENOMIC DNA]</scope>
    <source>
        <strain evidence="2 3">NBRC 16205</strain>
    </source>
</reference>
<keyword evidence="3" id="KW-1185">Reference proteome</keyword>
<proteinExistence type="predicted"/>
<dbReference type="AlphaFoldDB" id="A0A511DGD8"/>
<dbReference type="EMBL" id="BJVJ01000012">
    <property type="protein sequence ID" value="GEL22814.1"/>
    <property type="molecule type" value="Genomic_DNA"/>
</dbReference>
<evidence type="ECO:0000313" key="2">
    <source>
        <dbReference type="EMBL" id="GEL22814.1"/>
    </source>
</evidence>
<dbReference type="RefSeq" id="WP_147104744.1">
    <property type="nucleotide sequence ID" value="NZ_BJVJ01000012.1"/>
</dbReference>
<feature type="transmembrane region" description="Helical" evidence="1">
    <location>
        <begin position="77"/>
        <end position="94"/>
    </location>
</feature>
<sequence>MGTVFGIVAFVIALVGVLAALGHVGYLAMLNKSAKERGLSGGATSDYVNSRWKVAGGTALVALIGLLFTTGGVVPDIIGILLAGGAGIAAKGALDATRREFRGQLPR</sequence>
<comment type="caution">
    <text evidence="2">The sequence shown here is derived from an EMBL/GenBank/DDBJ whole genome shotgun (WGS) entry which is preliminary data.</text>
</comment>
<dbReference type="OrthoDB" id="3577548at2"/>